<reference evidence="1 3" key="1">
    <citation type="submission" date="2019-11" db="EMBL/GenBank/DDBJ databases">
        <title>The Phosphoenolpyruvate Phosphotransferase System Regulates Serratia proteamaculans 336X Biofilm Formation and Wheat Roots colonization.</title>
        <authorList>
            <person name="Liu F."/>
        </authorList>
    </citation>
    <scope>NUCLEOTIDE SEQUENCE [LARGE SCALE GENOMIC DNA]</scope>
    <source>
        <strain evidence="1 3">336X</strain>
    </source>
</reference>
<dbReference type="AlphaFoldDB" id="A0A5Q2V647"/>
<evidence type="ECO:0000313" key="3">
    <source>
        <dbReference type="Proteomes" id="UP000381260"/>
    </source>
</evidence>
<accession>A0A5Q2V647</accession>
<organism evidence="1 3">
    <name type="scientific">Serratia proteamaculans</name>
    <dbReference type="NCBI Taxonomy" id="28151"/>
    <lineage>
        <taxon>Bacteria</taxon>
        <taxon>Pseudomonadati</taxon>
        <taxon>Pseudomonadota</taxon>
        <taxon>Gammaproteobacteria</taxon>
        <taxon>Enterobacterales</taxon>
        <taxon>Yersiniaceae</taxon>
        <taxon>Serratia</taxon>
    </lineage>
</organism>
<evidence type="ECO:0000313" key="1">
    <source>
        <dbReference type="EMBL" id="QGH59495.1"/>
    </source>
</evidence>
<protein>
    <submittedName>
        <fullName evidence="1">Uncharacterized protein</fullName>
    </submittedName>
</protein>
<gene>
    <name evidence="1" type="ORF">GHV41_00950</name>
    <name evidence="2" type="ORF">GHV41_04670</name>
</gene>
<dbReference type="RefSeq" id="WP_153857212.1">
    <property type="nucleotide sequence ID" value="NZ_CP045913.1"/>
</dbReference>
<dbReference type="Proteomes" id="UP000381260">
    <property type="component" value="Chromosome"/>
</dbReference>
<proteinExistence type="predicted"/>
<name>A0A5Q2V647_SERPR</name>
<dbReference type="EMBL" id="CP045913">
    <property type="protein sequence ID" value="QGH60178.1"/>
    <property type="molecule type" value="Genomic_DNA"/>
</dbReference>
<evidence type="ECO:0000313" key="2">
    <source>
        <dbReference type="EMBL" id="QGH60178.1"/>
    </source>
</evidence>
<sequence length="65" mass="7296">MSKQVTIDCRKNEYAAFIQMTIGNVSAVYKRAGEISVFNASGRGNVRQVKALLREFVRNSDRSLT</sequence>
<dbReference type="EMBL" id="CP045913">
    <property type="protein sequence ID" value="QGH59495.1"/>
    <property type="molecule type" value="Genomic_DNA"/>
</dbReference>